<sequence length="316" mass="36264">MSTAESFIVNLEEVTVDTKTEIFTAIQLIYGIPSLAMLIMCFILIFFGKNYGNSFYFLVRFDLLTNICVYLNTWIAIRLEMHPNTVFILKAIESALPGSLTIFKYIPYFFFHMHFWTSALLTAHRLSSVLFIYKYEAFWSSWRNRIIMLIIIFICSHLPKYLWTGWLFEVYIVNDALICYNFPDALKDAYKVVGFFSIVYAITNLTMGLLTACLVSKKLGSKSTNNVSRKLTRVAISYSAAYFFELLWSVINSVNSYLNFLPDSIVEIDINLLVFASDGFTLSLPYFLLAFDVNVKNDLFRKTKTSTIATAVAISI</sequence>
<feature type="transmembrane region" description="Helical" evidence="6">
    <location>
        <begin position="145"/>
        <end position="163"/>
    </location>
</feature>
<dbReference type="Proteomes" id="UP000095282">
    <property type="component" value="Unplaced"/>
</dbReference>
<dbReference type="AlphaFoldDB" id="A0A1I7U9Q4"/>
<keyword evidence="5 6" id="KW-0472">Membrane</keyword>
<feature type="transmembrane region" description="Helical" evidence="6">
    <location>
        <begin position="28"/>
        <end position="48"/>
    </location>
</feature>
<dbReference type="GO" id="GO:0004888">
    <property type="term" value="F:transmembrane signaling receptor activity"/>
    <property type="evidence" value="ECO:0007669"/>
    <property type="project" value="InterPro"/>
</dbReference>
<dbReference type="InterPro" id="IPR052880">
    <property type="entry name" value="NRL-Serpentine_Class_Gamma"/>
</dbReference>
<comment type="similarity">
    <text evidence="2 6">Belongs to the nematode receptor-like protein srg family.</text>
</comment>
<dbReference type="PANTHER" id="PTHR31114:SF6">
    <property type="entry name" value="SERPENTINE RECEPTOR CLASS GAMMA"/>
    <property type="match status" value="1"/>
</dbReference>
<keyword evidence="4 6" id="KW-1133">Transmembrane helix</keyword>
<feature type="transmembrane region" description="Helical" evidence="6">
    <location>
        <begin position="113"/>
        <end position="133"/>
    </location>
</feature>
<evidence type="ECO:0000256" key="2">
    <source>
        <dbReference type="ARBA" id="ARBA00005692"/>
    </source>
</evidence>
<name>A0A1I7U9Q4_9PELO</name>
<dbReference type="PANTHER" id="PTHR31114">
    <property type="entry name" value="SERPENTINE RECEPTOR CLASS GAMMA"/>
    <property type="match status" value="1"/>
</dbReference>
<reference evidence="8" key="1">
    <citation type="submission" date="2016-11" db="UniProtKB">
        <authorList>
            <consortium name="WormBaseParasite"/>
        </authorList>
    </citation>
    <scope>IDENTIFICATION</scope>
</reference>
<dbReference type="GO" id="GO:0016020">
    <property type="term" value="C:membrane"/>
    <property type="evidence" value="ECO:0007669"/>
    <property type="project" value="UniProtKB-SubCell"/>
</dbReference>
<dbReference type="Pfam" id="PF02118">
    <property type="entry name" value="Srg"/>
    <property type="match status" value="1"/>
</dbReference>
<evidence type="ECO:0000256" key="1">
    <source>
        <dbReference type="ARBA" id="ARBA00004141"/>
    </source>
</evidence>
<evidence type="ECO:0000313" key="8">
    <source>
        <dbReference type="WBParaSite" id="Csp11.Scaffold629.g16291.t2"/>
    </source>
</evidence>
<organism evidence="7 8">
    <name type="scientific">Caenorhabditis tropicalis</name>
    <dbReference type="NCBI Taxonomy" id="1561998"/>
    <lineage>
        <taxon>Eukaryota</taxon>
        <taxon>Metazoa</taxon>
        <taxon>Ecdysozoa</taxon>
        <taxon>Nematoda</taxon>
        <taxon>Chromadorea</taxon>
        <taxon>Rhabditida</taxon>
        <taxon>Rhabditina</taxon>
        <taxon>Rhabditomorpha</taxon>
        <taxon>Rhabditoidea</taxon>
        <taxon>Rhabditidae</taxon>
        <taxon>Peloderinae</taxon>
        <taxon>Caenorhabditis</taxon>
    </lineage>
</organism>
<feature type="transmembrane region" description="Helical" evidence="6">
    <location>
        <begin position="54"/>
        <end position="75"/>
    </location>
</feature>
<proteinExistence type="inferred from homology"/>
<accession>A0A1I7U9Q4</accession>
<comment type="subcellular location">
    <subcellularLocation>
        <location evidence="1">Membrane</location>
        <topology evidence="1">Multi-pass membrane protein</topology>
    </subcellularLocation>
</comment>
<feature type="transmembrane region" description="Helical" evidence="6">
    <location>
        <begin position="192"/>
        <end position="215"/>
    </location>
</feature>
<dbReference type="InterPro" id="IPR000609">
    <property type="entry name" value="7TM_GPCR_serpentine_rcpt_Srg"/>
</dbReference>
<feature type="transmembrane region" description="Helical" evidence="6">
    <location>
        <begin position="236"/>
        <end position="258"/>
    </location>
</feature>
<keyword evidence="3 6" id="KW-0812">Transmembrane</keyword>
<feature type="transmembrane region" description="Helical" evidence="6">
    <location>
        <begin position="270"/>
        <end position="291"/>
    </location>
</feature>
<evidence type="ECO:0000256" key="5">
    <source>
        <dbReference type="ARBA" id="ARBA00023136"/>
    </source>
</evidence>
<dbReference type="GO" id="GO:0007606">
    <property type="term" value="P:sensory perception of chemical stimulus"/>
    <property type="evidence" value="ECO:0007669"/>
    <property type="project" value="UniProtKB-UniRule"/>
</dbReference>
<evidence type="ECO:0000256" key="4">
    <source>
        <dbReference type="ARBA" id="ARBA00022989"/>
    </source>
</evidence>
<dbReference type="eggNOG" id="ENOG502TGY0">
    <property type="taxonomic scope" value="Eukaryota"/>
</dbReference>
<dbReference type="WBParaSite" id="Csp11.Scaffold629.g16291.t2">
    <property type="protein sequence ID" value="Csp11.Scaffold629.g16291.t2"/>
    <property type="gene ID" value="Csp11.Scaffold629.g16291"/>
</dbReference>
<protein>
    <recommendedName>
        <fullName evidence="6">Serpentine receptor class gamma</fullName>
    </recommendedName>
</protein>
<evidence type="ECO:0000256" key="6">
    <source>
        <dbReference type="RuleBase" id="RU280813"/>
    </source>
</evidence>
<keyword evidence="7" id="KW-1185">Reference proteome</keyword>
<evidence type="ECO:0000256" key="3">
    <source>
        <dbReference type="ARBA" id="ARBA00022692"/>
    </source>
</evidence>
<evidence type="ECO:0000313" key="7">
    <source>
        <dbReference type="Proteomes" id="UP000095282"/>
    </source>
</evidence>